<dbReference type="RefSeq" id="WP_060671740.1">
    <property type="nucleotide sequence ID" value="NZ_JBCNGU010000022.1"/>
</dbReference>
<name>A0A0P6WVD6_9BACI</name>
<protein>
    <submittedName>
        <fullName evidence="2">Group-specific protein</fullName>
    </submittedName>
</protein>
<dbReference type="SMART" id="SM00914">
    <property type="entry name" value="IDEAL"/>
    <property type="match status" value="1"/>
</dbReference>
<dbReference type="Gene3D" id="4.10.810.10">
    <property type="entry name" value="Virus Scaffolding Protein, Chain A"/>
    <property type="match status" value="1"/>
</dbReference>
<evidence type="ECO:0000313" key="3">
    <source>
        <dbReference type="Proteomes" id="UP000050398"/>
    </source>
</evidence>
<dbReference type="InterPro" id="IPR027393">
    <property type="entry name" value="Virus_scaffolding_prot_C"/>
</dbReference>
<reference evidence="2 3" key="1">
    <citation type="submission" date="2015-08" db="EMBL/GenBank/DDBJ databases">
        <title>Draft Genome Sequence of Bacillus vietnamensis UCD-SED5.</title>
        <authorList>
            <person name="Lee R.D."/>
            <person name="Jospin G."/>
            <person name="Lang J.M."/>
            <person name="Coil D.A."/>
            <person name="Eisen J.A."/>
        </authorList>
    </citation>
    <scope>NUCLEOTIDE SEQUENCE [LARGE SCALE GENOMIC DNA]</scope>
    <source>
        <strain evidence="2 3">UCD-SED5</strain>
    </source>
</reference>
<dbReference type="PATRIC" id="fig|218284.4.peg.2863"/>
<comment type="caution">
    <text evidence="2">The sequence shown here is derived from an EMBL/GenBank/DDBJ whole genome shotgun (WGS) entry which is preliminary data.</text>
</comment>
<evidence type="ECO:0000313" key="2">
    <source>
        <dbReference type="EMBL" id="KPL60318.1"/>
    </source>
</evidence>
<sequence>MSNEQSILKVGDWVKGKLLTGELVIGYVENLDTKGEAVKAKIVTSDNKTIEGKILPLLNRQINKIPDTHIKNKEQIQYLIDLALETGDEEWFLELTAKLNAMRELAEGVK</sequence>
<feature type="domain" description="IDEAL" evidence="1">
    <location>
        <begin position="64"/>
        <end position="99"/>
    </location>
</feature>
<dbReference type="EMBL" id="LIXZ01000004">
    <property type="protein sequence ID" value="KPL60318.1"/>
    <property type="molecule type" value="Genomic_DNA"/>
</dbReference>
<dbReference type="Proteomes" id="UP000050398">
    <property type="component" value="Unassembled WGS sequence"/>
</dbReference>
<dbReference type="OrthoDB" id="2427704at2"/>
<evidence type="ECO:0000259" key="1">
    <source>
        <dbReference type="SMART" id="SM00914"/>
    </source>
</evidence>
<dbReference type="Pfam" id="PF08858">
    <property type="entry name" value="IDEAL"/>
    <property type="match status" value="1"/>
</dbReference>
<organism evidence="2 3">
    <name type="scientific">Rossellomorea vietnamensis</name>
    <dbReference type="NCBI Taxonomy" id="218284"/>
    <lineage>
        <taxon>Bacteria</taxon>
        <taxon>Bacillati</taxon>
        <taxon>Bacillota</taxon>
        <taxon>Bacilli</taxon>
        <taxon>Bacillales</taxon>
        <taxon>Bacillaceae</taxon>
        <taxon>Rossellomorea</taxon>
    </lineage>
</organism>
<dbReference type="AlphaFoldDB" id="A0A0P6WVD6"/>
<proteinExistence type="predicted"/>
<dbReference type="InterPro" id="IPR014957">
    <property type="entry name" value="IDEAL_dom"/>
</dbReference>
<accession>A0A0P6WVD6</accession>
<gene>
    <name evidence="2" type="ORF">AM506_06825</name>
</gene>
<dbReference type="eggNOG" id="ENOG50334S8">
    <property type="taxonomic scope" value="Bacteria"/>
</dbReference>